<dbReference type="Pfam" id="PF01381">
    <property type="entry name" value="HTH_3"/>
    <property type="match status" value="1"/>
</dbReference>
<dbReference type="SUPFAM" id="SSF47413">
    <property type="entry name" value="lambda repressor-like DNA-binding domains"/>
    <property type="match status" value="1"/>
</dbReference>
<dbReference type="SMART" id="SM00530">
    <property type="entry name" value="HTH_XRE"/>
    <property type="match status" value="1"/>
</dbReference>
<dbReference type="Proteomes" id="UP000036166">
    <property type="component" value="Unassembled WGS sequence"/>
</dbReference>
<comment type="caution">
    <text evidence="2">The sequence shown here is derived from an EMBL/GenBank/DDBJ whole genome shotgun (WGS) entry which is preliminary data.</text>
</comment>
<dbReference type="EMBL" id="LFJV01000078">
    <property type="protein sequence ID" value="KMM31952.1"/>
    <property type="molecule type" value="Genomic_DNA"/>
</dbReference>
<dbReference type="RefSeq" id="WP_048317081.1">
    <property type="nucleotide sequence ID" value="NZ_LFJV01000078.1"/>
</dbReference>
<dbReference type="InterPro" id="IPR001387">
    <property type="entry name" value="Cro/C1-type_HTH"/>
</dbReference>
<accession>A0A0J6FB75</accession>
<dbReference type="InterPro" id="IPR010982">
    <property type="entry name" value="Lambda_DNA-bd_dom_sf"/>
</dbReference>
<dbReference type="GO" id="GO:0003677">
    <property type="term" value="F:DNA binding"/>
    <property type="evidence" value="ECO:0007669"/>
    <property type="project" value="InterPro"/>
</dbReference>
<protein>
    <submittedName>
        <fullName evidence="2">XRE family transcriptional regulator</fullName>
    </submittedName>
</protein>
<gene>
    <name evidence="2" type="ORF">ACM15_20080</name>
</gene>
<dbReference type="CDD" id="cd00093">
    <property type="entry name" value="HTH_XRE"/>
    <property type="match status" value="1"/>
</dbReference>
<feature type="domain" description="HTH cro/C1-type" evidence="1">
    <location>
        <begin position="5"/>
        <end position="57"/>
    </location>
</feature>
<dbReference type="AlphaFoldDB" id="A0A0J6FB75"/>
<dbReference type="PATRIC" id="fig|328812.4.peg.5169"/>
<dbReference type="Gene3D" id="1.10.260.40">
    <property type="entry name" value="lambda repressor-like DNA-binding domains"/>
    <property type="match status" value="1"/>
</dbReference>
<evidence type="ECO:0000313" key="3">
    <source>
        <dbReference type="Proteomes" id="UP000036166"/>
    </source>
</evidence>
<organism evidence="2 3">
    <name type="scientific">Parabacteroides goldsteinii</name>
    <dbReference type="NCBI Taxonomy" id="328812"/>
    <lineage>
        <taxon>Bacteria</taxon>
        <taxon>Pseudomonadati</taxon>
        <taxon>Bacteroidota</taxon>
        <taxon>Bacteroidia</taxon>
        <taxon>Bacteroidales</taxon>
        <taxon>Tannerellaceae</taxon>
        <taxon>Parabacteroides</taxon>
    </lineage>
</organism>
<evidence type="ECO:0000313" key="2">
    <source>
        <dbReference type="EMBL" id="KMM31952.1"/>
    </source>
</evidence>
<evidence type="ECO:0000259" key="1">
    <source>
        <dbReference type="PROSITE" id="PS50943"/>
    </source>
</evidence>
<name>A0A0J6FB75_9BACT</name>
<reference evidence="2 3" key="1">
    <citation type="submission" date="2015-06" db="EMBL/GenBank/DDBJ databases">
        <title>Draft Genome Sequence of Parabacteroides goldsteinii with Putative Novel Metallo-Beta-Lactamases Isolated from a Blood Culture from a Human Patient.</title>
        <authorList>
            <person name="Krogh T.J."/>
            <person name="Agergaard C.N."/>
            <person name="Moller-Jensen J."/>
            <person name="Justesen U.S."/>
        </authorList>
    </citation>
    <scope>NUCLEOTIDE SEQUENCE [LARGE SCALE GENOMIC DNA]</scope>
    <source>
        <strain evidence="2 3">910340</strain>
    </source>
</reference>
<sequence>MELRIKELIKEKGTTIQNIADLIGVNRVTLSNSINGNPTLETLEKIANALGVPVAELFDKSSDEVVGAVRIGKDTHVINSKEDIRKLAKNL</sequence>
<dbReference type="PROSITE" id="PS50943">
    <property type="entry name" value="HTH_CROC1"/>
    <property type="match status" value="1"/>
</dbReference>
<proteinExistence type="predicted"/>